<evidence type="ECO:0000313" key="1">
    <source>
        <dbReference type="EMBL" id="KAG2081538.1"/>
    </source>
</evidence>
<reference evidence="1" key="1">
    <citation type="journal article" date="2020" name="New Phytol.">
        <title>Comparative genomics reveals dynamic genome evolution in host specialist ectomycorrhizal fungi.</title>
        <authorList>
            <person name="Lofgren L.A."/>
            <person name="Nguyen N.H."/>
            <person name="Vilgalys R."/>
            <person name="Ruytinx J."/>
            <person name="Liao H.L."/>
            <person name="Branco S."/>
            <person name="Kuo A."/>
            <person name="LaButti K."/>
            <person name="Lipzen A."/>
            <person name="Andreopoulos W."/>
            <person name="Pangilinan J."/>
            <person name="Riley R."/>
            <person name="Hundley H."/>
            <person name="Na H."/>
            <person name="Barry K."/>
            <person name="Grigoriev I.V."/>
            <person name="Stajich J.E."/>
            <person name="Kennedy P.G."/>
        </authorList>
    </citation>
    <scope>NUCLEOTIDE SEQUENCE</scope>
    <source>
        <strain evidence="1">FC423</strain>
    </source>
</reference>
<protein>
    <submittedName>
        <fullName evidence="1">Uncharacterized protein</fullName>
    </submittedName>
</protein>
<dbReference type="RefSeq" id="XP_041284220.1">
    <property type="nucleotide sequence ID" value="XM_041434693.1"/>
</dbReference>
<dbReference type="AlphaFoldDB" id="A0A9P7ERA1"/>
<organism evidence="1 2">
    <name type="scientific">Suillus discolor</name>
    <dbReference type="NCBI Taxonomy" id="1912936"/>
    <lineage>
        <taxon>Eukaryota</taxon>
        <taxon>Fungi</taxon>
        <taxon>Dikarya</taxon>
        <taxon>Basidiomycota</taxon>
        <taxon>Agaricomycotina</taxon>
        <taxon>Agaricomycetes</taxon>
        <taxon>Agaricomycetidae</taxon>
        <taxon>Boletales</taxon>
        <taxon>Suillineae</taxon>
        <taxon>Suillaceae</taxon>
        <taxon>Suillus</taxon>
    </lineage>
</organism>
<sequence>MANFESNIDSSAGLEHESYVYDTQLSALTMLTANVTAEELETVLTTVTKLPMAHNDMLLMSDFSLGQSLDDPRVSYDLGSDVLWGIALKDKILGLLQMFTHPYVLMLPIAVNGFVAFTREQIAKEIMYHIAFHTTTTCRVRLVMADLEPAVFRHAPHPPCYNALMIKLISIWEITDIMPAFLTVSQVHQELRESAFMLLHQRGRCLLHRKAKQSYSYFFVC</sequence>
<dbReference type="Proteomes" id="UP000823399">
    <property type="component" value="Unassembled WGS sequence"/>
</dbReference>
<gene>
    <name evidence="1" type="ORF">F5147DRAFT_660778</name>
</gene>
<name>A0A9P7ERA1_9AGAM</name>
<keyword evidence="2" id="KW-1185">Reference proteome</keyword>
<dbReference type="EMBL" id="JABBWM010000402">
    <property type="protein sequence ID" value="KAG2081538.1"/>
    <property type="molecule type" value="Genomic_DNA"/>
</dbReference>
<dbReference type="OrthoDB" id="2670520at2759"/>
<dbReference type="GeneID" id="64696952"/>
<proteinExistence type="predicted"/>
<comment type="caution">
    <text evidence="1">The sequence shown here is derived from an EMBL/GenBank/DDBJ whole genome shotgun (WGS) entry which is preliminary data.</text>
</comment>
<evidence type="ECO:0000313" key="2">
    <source>
        <dbReference type="Proteomes" id="UP000823399"/>
    </source>
</evidence>
<accession>A0A9P7ERA1</accession>